<dbReference type="Proteomes" id="UP000255165">
    <property type="component" value="Unassembled WGS sequence"/>
</dbReference>
<sequence length="259" mass="27873">MSSSLNVMWFVPPPLAVLAAQAPRATPIQARRNPSSDAQFEALVKGEADAVVTAMDNVIGWNHRLGPKDFRVVAQVERTTPLALIAAPGRKNMADLAGANLLVDSVDNGFVIALRAMLREAGINESTCRFTPAGGVTERYEALLTGRGDATLLGQPFAGQATHAGLMQIASVQQSYPTFPGQGIVMRLASPARERIGEWLRELEQARQQIQELDSLRPTPEGIVLLTEHRRLLGLPGGEATYANIVDASLVDTFLGKNQ</sequence>
<dbReference type="PANTHER" id="PTHR30024:SF47">
    <property type="entry name" value="TAURINE-BINDING PERIPLASMIC PROTEIN"/>
    <property type="match status" value="1"/>
</dbReference>
<dbReference type="EMBL" id="QKWJ01000067">
    <property type="protein sequence ID" value="RDK06287.1"/>
    <property type="molecule type" value="Genomic_DNA"/>
</dbReference>
<dbReference type="Gene3D" id="3.40.190.10">
    <property type="entry name" value="Periplasmic binding protein-like II"/>
    <property type="match status" value="2"/>
</dbReference>
<dbReference type="AlphaFoldDB" id="A0A370NL16"/>
<reference evidence="5" key="1">
    <citation type="submission" date="2018-06" db="EMBL/GenBank/DDBJ databases">
        <authorList>
            <person name="Feng T."/>
            <person name="Jeon C.O."/>
        </authorList>
    </citation>
    <scope>NUCLEOTIDE SEQUENCE [LARGE SCALE GENOMIC DNA]</scope>
    <source>
        <strain evidence="5">S23</strain>
    </source>
</reference>
<comment type="subcellular location">
    <subcellularLocation>
        <location evidence="1">Periplasm</location>
    </subcellularLocation>
</comment>
<dbReference type="SUPFAM" id="SSF53850">
    <property type="entry name" value="Periplasmic binding protein-like II"/>
    <property type="match status" value="1"/>
</dbReference>
<evidence type="ECO:0000256" key="3">
    <source>
        <dbReference type="ARBA" id="ARBA00022729"/>
    </source>
</evidence>
<keyword evidence="5" id="KW-1185">Reference proteome</keyword>
<organism evidence="4 5">
    <name type="scientific">Cupriavidus lacunae</name>
    <dbReference type="NCBI Taxonomy" id="2666307"/>
    <lineage>
        <taxon>Bacteria</taxon>
        <taxon>Pseudomonadati</taxon>
        <taxon>Pseudomonadota</taxon>
        <taxon>Betaproteobacteria</taxon>
        <taxon>Burkholderiales</taxon>
        <taxon>Burkholderiaceae</taxon>
        <taxon>Cupriavidus</taxon>
    </lineage>
</organism>
<comment type="caution">
    <text evidence="4">The sequence shown here is derived from an EMBL/GenBank/DDBJ whole genome shotgun (WGS) entry which is preliminary data.</text>
</comment>
<evidence type="ECO:0000256" key="2">
    <source>
        <dbReference type="ARBA" id="ARBA00010742"/>
    </source>
</evidence>
<gene>
    <name evidence="4" type="ORF">DN412_32410</name>
</gene>
<comment type="similarity">
    <text evidence="2">Belongs to the bacterial solute-binding protein SsuA/TauA family.</text>
</comment>
<keyword evidence="3" id="KW-0732">Signal</keyword>
<dbReference type="GO" id="GO:0042597">
    <property type="term" value="C:periplasmic space"/>
    <property type="evidence" value="ECO:0007669"/>
    <property type="project" value="UniProtKB-SubCell"/>
</dbReference>
<accession>A0A370NL16</accession>
<protein>
    <submittedName>
        <fullName evidence="4">ABC transporter substrate-binding protein</fullName>
    </submittedName>
</protein>
<evidence type="ECO:0000313" key="5">
    <source>
        <dbReference type="Proteomes" id="UP000255165"/>
    </source>
</evidence>
<proteinExistence type="inferred from homology"/>
<dbReference type="PANTHER" id="PTHR30024">
    <property type="entry name" value="ALIPHATIC SULFONATES-BINDING PROTEIN-RELATED"/>
    <property type="match status" value="1"/>
</dbReference>
<name>A0A370NL16_9BURK</name>
<evidence type="ECO:0000256" key="1">
    <source>
        <dbReference type="ARBA" id="ARBA00004418"/>
    </source>
</evidence>
<evidence type="ECO:0000313" key="4">
    <source>
        <dbReference type="EMBL" id="RDK06287.1"/>
    </source>
</evidence>